<evidence type="ECO:0000313" key="13">
    <source>
        <dbReference type="Proteomes" id="UP000004946"/>
    </source>
</evidence>
<keyword evidence="5" id="KW-0819">tRNA processing</keyword>
<evidence type="ECO:0000256" key="5">
    <source>
        <dbReference type="ARBA" id="ARBA00022694"/>
    </source>
</evidence>
<evidence type="ECO:0000256" key="1">
    <source>
        <dbReference type="ARBA" id="ARBA00004496"/>
    </source>
</evidence>
<dbReference type="GO" id="GO:0005737">
    <property type="term" value="C:cytoplasm"/>
    <property type="evidence" value="ECO:0007669"/>
    <property type="project" value="UniProtKB-SubCell"/>
</dbReference>
<organism evidence="12 13">
    <name type="scientific">Parascardovia denticolens DSM 10105 = JCM 12538</name>
    <dbReference type="NCBI Taxonomy" id="864564"/>
    <lineage>
        <taxon>Bacteria</taxon>
        <taxon>Bacillati</taxon>
        <taxon>Actinomycetota</taxon>
        <taxon>Actinomycetes</taxon>
        <taxon>Bifidobacteriales</taxon>
        <taxon>Bifidobacteriaceae</taxon>
        <taxon>Parascardovia</taxon>
    </lineage>
</organism>
<evidence type="ECO:0000256" key="8">
    <source>
        <dbReference type="ARBA" id="ARBA00022840"/>
    </source>
</evidence>
<keyword evidence="6" id="KW-0479">Metal-binding</keyword>
<evidence type="ECO:0000256" key="3">
    <source>
        <dbReference type="ARBA" id="ARBA00019010"/>
    </source>
</evidence>
<dbReference type="GO" id="GO:0046872">
    <property type="term" value="F:metal ion binding"/>
    <property type="evidence" value="ECO:0007669"/>
    <property type="project" value="UniProtKB-KW"/>
</dbReference>
<comment type="caution">
    <text evidence="12">The sequence shown here is derived from an EMBL/GenBank/DDBJ whole genome shotgun (WGS) entry which is preliminary data.</text>
</comment>
<dbReference type="Pfam" id="PF02367">
    <property type="entry name" value="TsaE"/>
    <property type="match status" value="1"/>
</dbReference>
<evidence type="ECO:0000256" key="6">
    <source>
        <dbReference type="ARBA" id="ARBA00022723"/>
    </source>
</evidence>
<dbReference type="eggNOG" id="COG0802">
    <property type="taxonomic scope" value="Bacteria"/>
</dbReference>
<evidence type="ECO:0000313" key="12">
    <source>
        <dbReference type="EMBL" id="EFT84062.1"/>
    </source>
</evidence>
<dbReference type="GO" id="GO:0005524">
    <property type="term" value="F:ATP binding"/>
    <property type="evidence" value="ECO:0007669"/>
    <property type="project" value="UniProtKB-KW"/>
</dbReference>
<dbReference type="GO" id="GO:0016787">
    <property type="term" value="F:hydrolase activity"/>
    <property type="evidence" value="ECO:0007669"/>
    <property type="project" value="UniProtKB-KW"/>
</dbReference>
<dbReference type="AlphaFoldDB" id="E6JZL6"/>
<keyword evidence="9" id="KW-0460">Magnesium</keyword>
<protein>
    <recommendedName>
        <fullName evidence="3">tRNA threonylcarbamoyladenosine biosynthesis protein TsaE</fullName>
    </recommendedName>
    <alternativeName>
        <fullName evidence="11">t(6)A37 threonylcarbamoyladenosine biosynthesis protein TsaE</fullName>
    </alternativeName>
</protein>
<keyword evidence="8" id="KW-0067">ATP-binding</keyword>
<dbReference type="Proteomes" id="UP000004946">
    <property type="component" value="Chromosome"/>
</dbReference>
<dbReference type="EMBL" id="AEON01000001">
    <property type="protein sequence ID" value="EFT84062.1"/>
    <property type="molecule type" value="Genomic_DNA"/>
</dbReference>
<dbReference type="SUPFAM" id="SSF52540">
    <property type="entry name" value="P-loop containing nucleoside triphosphate hydrolases"/>
    <property type="match status" value="1"/>
</dbReference>
<dbReference type="HOGENOM" id="CLU_087829_1_1_11"/>
<dbReference type="InterPro" id="IPR027417">
    <property type="entry name" value="P-loop_NTPase"/>
</dbReference>
<dbReference type="PANTHER" id="PTHR33540:SF2">
    <property type="entry name" value="TRNA THREONYLCARBAMOYLADENOSINE BIOSYNTHESIS PROTEIN TSAE"/>
    <property type="match status" value="1"/>
</dbReference>
<evidence type="ECO:0000256" key="7">
    <source>
        <dbReference type="ARBA" id="ARBA00022741"/>
    </source>
</evidence>
<comment type="subcellular location">
    <subcellularLocation>
        <location evidence="1">Cytoplasm</location>
    </subcellularLocation>
</comment>
<evidence type="ECO:0000256" key="11">
    <source>
        <dbReference type="ARBA" id="ARBA00032441"/>
    </source>
</evidence>
<keyword evidence="4" id="KW-0963">Cytoplasm</keyword>
<sequence length="206" mass="22266">MGTGDKMSEDMRLSAPRAESMRDLGRAIASIMMPGDVIVLSGPLGAGKTTLSQGIGRGLGVDKEVVSPTFTIARELKGRYANGRPARLIHVDAYRLPGSDDDRDSSDTDPRGMRNRLLDQLEALGLDEELEDPGPGTCILIEWGSAMAAALADDRLEITISRPRTSAQGTDGSLTEDGERIVRLHPVGASWNNRLRGWRDRIKSGQ</sequence>
<keyword evidence="7" id="KW-0547">Nucleotide-binding</keyword>
<dbReference type="InterPro" id="IPR003442">
    <property type="entry name" value="T6A_TsaE"/>
</dbReference>
<name>E6JZL6_PARDN</name>
<evidence type="ECO:0000256" key="10">
    <source>
        <dbReference type="ARBA" id="ARBA00024908"/>
    </source>
</evidence>
<dbReference type="PANTHER" id="PTHR33540">
    <property type="entry name" value="TRNA THREONYLCARBAMOYLADENOSINE BIOSYNTHESIS PROTEIN TSAE"/>
    <property type="match status" value="1"/>
</dbReference>
<proteinExistence type="inferred from homology"/>
<comment type="similarity">
    <text evidence="2">Belongs to the TsaE family.</text>
</comment>
<keyword evidence="13" id="KW-1185">Reference proteome</keyword>
<dbReference type="NCBIfam" id="TIGR00150">
    <property type="entry name" value="T6A_YjeE"/>
    <property type="match status" value="1"/>
</dbReference>
<evidence type="ECO:0000256" key="2">
    <source>
        <dbReference type="ARBA" id="ARBA00007599"/>
    </source>
</evidence>
<evidence type="ECO:0000256" key="9">
    <source>
        <dbReference type="ARBA" id="ARBA00022842"/>
    </source>
</evidence>
<reference evidence="12 13" key="1">
    <citation type="submission" date="2010-12" db="EMBL/GenBank/DDBJ databases">
        <authorList>
            <person name="Muzny D."/>
            <person name="Qin X."/>
            <person name="Buhay C."/>
            <person name="Dugan-Rocha S."/>
            <person name="Ding Y."/>
            <person name="Chen G."/>
            <person name="Hawes A."/>
            <person name="Holder M."/>
            <person name="Jhangiani S."/>
            <person name="Johnson A."/>
            <person name="Khan Z."/>
            <person name="Li Z."/>
            <person name="Liu W."/>
            <person name="Liu X."/>
            <person name="Perez L."/>
            <person name="Shen H."/>
            <person name="Wang Q."/>
            <person name="Watt J."/>
            <person name="Xi L."/>
            <person name="Xin Y."/>
            <person name="Zhou J."/>
            <person name="Deng J."/>
            <person name="Jiang H."/>
            <person name="Liu Y."/>
            <person name="Qu J."/>
            <person name="Song X.-Z."/>
            <person name="Zhang L."/>
            <person name="Villasana D."/>
            <person name="Johnson A."/>
            <person name="Liu J."/>
            <person name="Liyanage D."/>
            <person name="Lorensuhewa L."/>
            <person name="Robinson T."/>
            <person name="Song A."/>
            <person name="Song B.-B."/>
            <person name="Dinh H."/>
            <person name="Thornton R."/>
            <person name="Coyle M."/>
            <person name="Francisco L."/>
            <person name="Jackson L."/>
            <person name="Javaid M."/>
            <person name="Korchina V."/>
            <person name="Kovar C."/>
            <person name="Mata R."/>
            <person name="Mathew T."/>
            <person name="Ngo R."/>
            <person name="Nguyen L."/>
            <person name="Nguyen N."/>
            <person name="Okwuonu G."/>
            <person name="Ongeri F."/>
            <person name="Pham C."/>
            <person name="Simmons D."/>
            <person name="Wilczek-Boney K."/>
            <person name="Hale W."/>
            <person name="Jakkamsetti A."/>
            <person name="Pham P."/>
            <person name="Ruth R."/>
            <person name="San Lucas F."/>
            <person name="Warren J."/>
            <person name="Zhang J."/>
            <person name="Zhao Z."/>
            <person name="Zhou C."/>
            <person name="Zhu D."/>
            <person name="Lee S."/>
            <person name="Bess C."/>
            <person name="Blankenburg K."/>
            <person name="Forbes L."/>
            <person name="Fu Q."/>
            <person name="Gubbala S."/>
            <person name="Hirani K."/>
            <person name="Jayaseelan J.C."/>
            <person name="Lara F."/>
            <person name="Munidasa M."/>
            <person name="Palculict T."/>
            <person name="Patil S."/>
            <person name="Pu L.-L."/>
            <person name="Saada N."/>
            <person name="Tang L."/>
            <person name="Weissenberger G."/>
            <person name="Zhu Y."/>
            <person name="Hemphill L."/>
            <person name="Shang Y."/>
            <person name="Youmans B."/>
            <person name="Ayvaz T."/>
            <person name="Ross M."/>
            <person name="Santibanez J."/>
            <person name="Aqrawi P."/>
            <person name="Gross S."/>
            <person name="Joshi V."/>
            <person name="Fowler G."/>
            <person name="Nazareth L."/>
            <person name="Reid J."/>
            <person name="Worley K."/>
            <person name="Petrosino J."/>
            <person name="Highlander S."/>
            <person name="Gibbs R."/>
        </authorList>
    </citation>
    <scope>NUCLEOTIDE SEQUENCE [LARGE SCALE GENOMIC DNA]</scope>
    <source>
        <strain evidence="12 13">DSM 10105</strain>
    </source>
</reference>
<keyword evidence="12" id="KW-0378">Hydrolase</keyword>
<dbReference type="GO" id="GO:0002949">
    <property type="term" value="P:tRNA threonylcarbamoyladenosine modification"/>
    <property type="evidence" value="ECO:0007669"/>
    <property type="project" value="InterPro"/>
</dbReference>
<accession>E6JZL6</accession>
<dbReference type="Gene3D" id="3.40.50.300">
    <property type="entry name" value="P-loop containing nucleotide triphosphate hydrolases"/>
    <property type="match status" value="1"/>
</dbReference>
<evidence type="ECO:0000256" key="4">
    <source>
        <dbReference type="ARBA" id="ARBA00022490"/>
    </source>
</evidence>
<comment type="function">
    <text evidence="10">Required for the formation of a threonylcarbamoyl group on adenosine at position 37 (t(6)A37) in tRNAs that read codons beginning with adenine. Is involved in the transfer of the threonylcarbamoyl moiety of threonylcarbamoyl-AMP (TC-AMP) to the N6 group of A37, together with TsaD and TsaB. TsaE seems to play an indirect role in the t(6)A biosynthesis pathway, possibly in regulating the core enzymatic function of TsaD.</text>
</comment>
<gene>
    <name evidence="12" type="ORF">HMPREF0620_1067</name>
</gene>